<comment type="catalytic activity">
    <reaction evidence="8 9">
        <text>guanosine(966) in 16S rRNA + S-adenosyl-L-methionine = N(2)-methylguanosine(966) in 16S rRNA + S-adenosyl-L-homocysteine + H(+)</text>
        <dbReference type="Rhea" id="RHEA:23548"/>
        <dbReference type="Rhea" id="RHEA-COMP:10211"/>
        <dbReference type="Rhea" id="RHEA-COMP:10212"/>
        <dbReference type="ChEBI" id="CHEBI:15378"/>
        <dbReference type="ChEBI" id="CHEBI:57856"/>
        <dbReference type="ChEBI" id="CHEBI:59789"/>
        <dbReference type="ChEBI" id="CHEBI:74269"/>
        <dbReference type="ChEBI" id="CHEBI:74481"/>
        <dbReference type="EC" id="2.1.1.171"/>
    </reaction>
</comment>
<reference evidence="11" key="1">
    <citation type="submission" date="2019-02" db="EMBL/GenBank/DDBJ databases">
        <title>Draft genome sequence of Muricauda sp. 176CP4-71.</title>
        <authorList>
            <person name="Park J.-S."/>
        </authorList>
    </citation>
    <scope>NUCLEOTIDE SEQUENCE [LARGE SCALE GENOMIC DNA]</scope>
    <source>
        <strain evidence="11">176GS2-150</strain>
    </source>
</reference>
<dbReference type="PANTHER" id="PTHR43542:SF1">
    <property type="entry name" value="METHYLTRANSFERASE"/>
    <property type="match status" value="1"/>
</dbReference>
<comment type="function">
    <text evidence="1 9">Specifically methylates the guanine in position 966 of 16S rRNA in the assembled 30S particle.</text>
</comment>
<dbReference type="GO" id="GO:0052913">
    <property type="term" value="F:16S rRNA (guanine(966)-N(2))-methyltransferase activity"/>
    <property type="evidence" value="ECO:0007669"/>
    <property type="project" value="UniProtKB-EC"/>
</dbReference>
<dbReference type="PANTHER" id="PTHR43542">
    <property type="entry name" value="METHYLTRANSFERASE"/>
    <property type="match status" value="1"/>
</dbReference>
<proteinExistence type="inferred from homology"/>
<sequence length="197" mass="22095">MAKQANRAPTGQIRIIGGQWRGRRLPVLSGDGLRPTTDRVKETLFNWLMHDVRDARCLDLFAGSGGLGFESLSRHAQYTLLIEKAKPVALQLEKNLATLKATSGEVKCADALTLLAQKPPRPFDIIFIDPPFRQGLLHDLFALIETNGWLAKDGMVYLETEQELVLPPLPQAWRLYREKTAGQVAYRLFQNQDEGSV</sequence>
<evidence type="ECO:0000256" key="1">
    <source>
        <dbReference type="ARBA" id="ARBA00002649"/>
    </source>
</evidence>
<accession>A0ABY1WPP5</accession>
<dbReference type="RefSeq" id="WP_130566855.1">
    <property type="nucleotide sequence ID" value="NZ_SHLY01000003.1"/>
</dbReference>
<evidence type="ECO:0000313" key="10">
    <source>
        <dbReference type="EMBL" id="TAA45927.1"/>
    </source>
</evidence>
<dbReference type="InterPro" id="IPR002052">
    <property type="entry name" value="DNA_methylase_N6_adenine_CS"/>
</dbReference>
<evidence type="ECO:0000313" key="11">
    <source>
        <dbReference type="Proteomes" id="UP000292544"/>
    </source>
</evidence>
<keyword evidence="7 9" id="KW-0949">S-adenosyl-L-methionine</keyword>
<keyword evidence="11" id="KW-1185">Reference proteome</keyword>
<comment type="caution">
    <text evidence="10">The sequence shown here is derived from an EMBL/GenBank/DDBJ whole genome shotgun (WGS) entry which is preliminary data.</text>
</comment>
<name>A0ABY1WPP5_9GAMM</name>
<dbReference type="Pfam" id="PF03602">
    <property type="entry name" value="Cons_hypoth95"/>
    <property type="match status" value="1"/>
</dbReference>
<dbReference type="NCBIfam" id="TIGR00095">
    <property type="entry name" value="16S rRNA (guanine(966)-N(2))-methyltransferase RsmD"/>
    <property type="match status" value="1"/>
</dbReference>
<evidence type="ECO:0000256" key="5">
    <source>
        <dbReference type="ARBA" id="ARBA00022603"/>
    </source>
</evidence>
<dbReference type="EC" id="2.1.1.171" evidence="3 9"/>
<gene>
    <name evidence="10" type="primary">rsmD</name>
    <name evidence="10" type="ORF">EXY25_11290</name>
</gene>
<keyword evidence="9" id="KW-0698">rRNA processing</keyword>
<protein>
    <recommendedName>
        <fullName evidence="4 9">Ribosomal RNA small subunit methyltransferase D</fullName>
        <ecNumber evidence="3 9">2.1.1.171</ecNumber>
    </recommendedName>
</protein>
<evidence type="ECO:0000256" key="7">
    <source>
        <dbReference type="ARBA" id="ARBA00022691"/>
    </source>
</evidence>
<dbReference type="CDD" id="cd02440">
    <property type="entry name" value="AdoMet_MTases"/>
    <property type="match status" value="1"/>
</dbReference>
<dbReference type="EMBL" id="SHLY01000003">
    <property type="protein sequence ID" value="TAA45927.1"/>
    <property type="molecule type" value="Genomic_DNA"/>
</dbReference>
<dbReference type="Proteomes" id="UP000292544">
    <property type="component" value="Unassembled WGS sequence"/>
</dbReference>
<keyword evidence="5 9" id="KW-0489">Methyltransferase</keyword>
<dbReference type="PIRSF" id="PIRSF004553">
    <property type="entry name" value="CHP00095"/>
    <property type="match status" value="1"/>
</dbReference>
<comment type="similarity">
    <text evidence="2 9">Belongs to the methyltransferase superfamily. RsmD family.</text>
</comment>
<evidence type="ECO:0000256" key="6">
    <source>
        <dbReference type="ARBA" id="ARBA00022679"/>
    </source>
</evidence>
<dbReference type="InterPro" id="IPR004398">
    <property type="entry name" value="RNA_MeTrfase_RsmD"/>
</dbReference>
<dbReference type="InterPro" id="IPR029063">
    <property type="entry name" value="SAM-dependent_MTases_sf"/>
</dbReference>
<dbReference type="Gene3D" id="3.40.50.150">
    <property type="entry name" value="Vaccinia Virus protein VP39"/>
    <property type="match status" value="1"/>
</dbReference>
<evidence type="ECO:0000256" key="8">
    <source>
        <dbReference type="ARBA" id="ARBA00048326"/>
    </source>
</evidence>
<evidence type="ECO:0000256" key="4">
    <source>
        <dbReference type="ARBA" id="ARBA00013682"/>
    </source>
</evidence>
<dbReference type="PROSITE" id="PS00092">
    <property type="entry name" value="N6_MTASE"/>
    <property type="match status" value="1"/>
</dbReference>
<organism evidence="10 11">
    <name type="scientific">Corallincola spongiicola</name>
    <dbReference type="NCBI Taxonomy" id="2520508"/>
    <lineage>
        <taxon>Bacteria</taxon>
        <taxon>Pseudomonadati</taxon>
        <taxon>Pseudomonadota</taxon>
        <taxon>Gammaproteobacteria</taxon>
        <taxon>Alteromonadales</taxon>
        <taxon>Psychromonadaceae</taxon>
        <taxon>Corallincola</taxon>
    </lineage>
</organism>
<evidence type="ECO:0000256" key="2">
    <source>
        <dbReference type="ARBA" id="ARBA00005269"/>
    </source>
</evidence>
<evidence type="ECO:0000256" key="3">
    <source>
        <dbReference type="ARBA" id="ARBA00012141"/>
    </source>
</evidence>
<evidence type="ECO:0000256" key="9">
    <source>
        <dbReference type="PIRNR" id="PIRNR004553"/>
    </source>
</evidence>
<keyword evidence="6 9" id="KW-0808">Transferase</keyword>
<dbReference type="SUPFAM" id="SSF53335">
    <property type="entry name" value="S-adenosyl-L-methionine-dependent methyltransferases"/>
    <property type="match status" value="1"/>
</dbReference>